<evidence type="ECO:0000313" key="2">
    <source>
        <dbReference type="Proteomes" id="UP000281549"/>
    </source>
</evidence>
<feature type="non-terminal residue" evidence="1">
    <location>
        <position position="1"/>
    </location>
</feature>
<name>A0A4P9Y9L5_ROZAC</name>
<dbReference type="EMBL" id="ML007461">
    <property type="protein sequence ID" value="RKP15873.1"/>
    <property type="molecule type" value="Genomic_DNA"/>
</dbReference>
<accession>A0A4P9Y9L5</accession>
<protein>
    <submittedName>
        <fullName evidence="1">Uncharacterized protein</fullName>
    </submittedName>
</protein>
<evidence type="ECO:0000313" key="1">
    <source>
        <dbReference type="EMBL" id="RKP15873.1"/>
    </source>
</evidence>
<dbReference type="Proteomes" id="UP000281549">
    <property type="component" value="Unassembled WGS sequence"/>
</dbReference>
<gene>
    <name evidence="1" type="ORF">ROZALSC1DRAFT_25945</name>
</gene>
<feature type="non-terminal residue" evidence="1">
    <location>
        <position position="112"/>
    </location>
</feature>
<dbReference type="AlphaFoldDB" id="A0A4P9Y9L5"/>
<reference evidence="2" key="1">
    <citation type="journal article" date="2018" name="Nat. Microbiol.">
        <title>Leveraging single-cell genomics to expand the fungal tree of life.</title>
        <authorList>
            <person name="Ahrendt S.R."/>
            <person name="Quandt C.A."/>
            <person name="Ciobanu D."/>
            <person name="Clum A."/>
            <person name="Salamov A."/>
            <person name="Andreopoulos B."/>
            <person name="Cheng J.F."/>
            <person name="Woyke T."/>
            <person name="Pelin A."/>
            <person name="Henrissat B."/>
            <person name="Reynolds N.K."/>
            <person name="Benny G.L."/>
            <person name="Smith M.E."/>
            <person name="James T.Y."/>
            <person name="Grigoriev I.V."/>
        </authorList>
    </citation>
    <scope>NUCLEOTIDE SEQUENCE [LARGE SCALE GENOMIC DNA]</scope>
    <source>
        <strain evidence="2">CSF55</strain>
    </source>
</reference>
<proteinExistence type="predicted"/>
<organism evidence="1 2">
    <name type="scientific">Rozella allomycis (strain CSF55)</name>
    <dbReference type="NCBI Taxonomy" id="988480"/>
    <lineage>
        <taxon>Eukaryota</taxon>
        <taxon>Fungi</taxon>
        <taxon>Fungi incertae sedis</taxon>
        <taxon>Cryptomycota</taxon>
        <taxon>Cryptomycota incertae sedis</taxon>
        <taxon>Rozella</taxon>
    </lineage>
</organism>
<sequence length="112" mass="12678">GRVSNSAALTSGLLFSEVVKRQSKNFDVMGITQPQSLKNKREKEISGKKVMSPESENIAMLERLLGKKTFVKLEGQASWFTWTHDVRTAFEAAKMEDWLVLGRETAMKQGDW</sequence>